<organism evidence="2 3">
    <name type="scientific">Candidatus Roizmanbacteria bacterium RIFCSPHIGHO2_01_FULL_39_12b</name>
    <dbReference type="NCBI Taxonomy" id="1802030"/>
    <lineage>
        <taxon>Bacteria</taxon>
        <taxon>Candidatus Roizmaniibacteriota</taxon>
    </lineage>
</organism>
<evidence type="ECO:0000313" key="2">
    <source>
        <dbReference type="EMBL" id="OGK15972.1"/>
    </source>
</evidence>
<comment type="caution">
    <text evidence="2">The sequence shown here is derived from an EMBL/GenBank/DDBJ whole genome shotgun (WGS) entry which is preliminary data.</text>
</comment>
<dbReference type="Gene3D" id="1.10.1330.10">
    <property type="entry name" value="Dockerin domain"/>
    <property type="match status" value="1"/>
</dbReference>
<dbReference type="AlphaFoldDB" id="A0A1F7GBM5"/>
<dbReference type="InterPro" id="IPR002105">
    <property type="entry name" value="Dockerin_1_rpt"/>
</dbReference>
<dbReference type="Proteomes" id="UP000178372">
    <property type="component" value="Unassembled WGS sequence"/>
</dbReference>
<dbReference type="Pfam" id="PF00404">
    <property type="entry name" value="Dockerin_1"/>
    <property type="match status" value="1"/>
</dbReference>
<name>A0A1F7GBM5_9BACT</name>
<dbReference type="SUPFAM" id="SSF63446">
    <property type="entry name" value="Type I dockerin domain"/>
    <property type="match status" value="1"/>
</dbReference>
<dbReference type="GO" id="GO:0000272">
    <property type="term" value="P:polysaccharide catabolic process"/>
    <property type="evidence" value="ECO:0007669"/>
    <property type="project" value="InterPro"/>
</dbReference>
<feature type="domain" description="Dockerin" evidence="1">
    <location>
        <begin position="434"/>
        <end position="492"/>
    </location>
</feature>
<dbReference type="PROSITE" id="PS00018">
    <property type="entry name" value="EF_HAND_1"/>
    <property type="match status" value="1"/>
</dbReference>
<dbReference type="InterPro" id="IPR018247">
    <property type="entry name" value="EF_Hand_1_Ca_BS"/>
</dbReference>
<dbReference type="InterPro" id="IPR036439">
    <property type="entry name" value="Dockerin_dom_sf"/>
</dbReference>
<dbReference type="GO" id="GO:0004553">
    <property type="term" value="F:hydrolase activity, hydrolyzing O-glycosyl compounds"/>
    <property type="evidence" value="ECO:0007669"/>
    <property type="project" value="InterPro"/>
</dbReference>
<dbReference type="PROSITE" id="PS00448">
    <property type="entry name" value="CLOS_CELLULOSOME_RPT"/>
    <property type="match status" value="1"/>
</dbReference>
<sequence length="492" mass="53641">MKLFMSADHRLGEISALLAFAILLVTSVGLIVGYRNIPTIKKYTGSAQTNCLYSAKSVVVKNNKNGELLTSVENGITPWGVSNNKESQTIPAGKFSSVASFRHTNPNYNFHQYYDGERASVRLMGLNQNKYRIISSFCDSLTPNAKGCDYGVVQSADRLSLNNFHVTCGVDIKYGWVVEEVESAPTPTPETISCNGVNFNNNGGYGVDTKEWEMGKTHGAFSLSYNMFTVPDLLEIFYEDKLIFSTNGPVSGEIINNQISFGPGTSTKIKVVVTGNIGGTIWVYKISCPDINPTPTPSCQETTGNVSGKLEIAPGIMPVECRQHGGCGFYVQALNFVGFGSCSETIDQKIFVSESNPVYNFTNLPANCAVLVGVDRLIRTVDDTNNTLGFVLPFAANCFSPRKFGGSFNTCVTTLNNEPSCKAENFDFSISALPPVMNKDLNNDNIVNVIDYVIMLKQYGRRGIEITADINVDGRVDAQDASLMLRSLGEKK</sequence>
<proteinExistence type="predicted"/>
<evidence type="ECO:0000313" key="3">
    <source>
        <dbReference type="Proteomes" id="UP000178372"/>
    </source>
</evidence>
<dbReference type="CDD" id="cd14256">
    <property type="entry name" value="Dockerin_I"/>
    <property type="match status" value="1"/>
</dbReference>
<reference evidence="2 3" key="1">
    <citation type="journal article" date="2016" name="Nat. Commun.">
        <title>Thousands of microbial genomes shed light on interconnected biogeochemical processes in an aquifer system.</title>
        <authorList>
            <person name="Anantharaman K."/>
            <person name="Brown C.T."/>
            <person name="Hug L.A."/>
            <person name="Sharon I."/>
            <person name="Castelle C.J."/>
            <person name="Probst A.J."/>
            <person name="Thomas B.C."/>
            <person name="Singh A."/>
            <person name="Wilkins M.J."/>
            <person name="Karaoz U."/>
            <person name="Brodie E.L."/>
            <person name="Williams K.H."/>
            <person name="Hubbard S.S."/>
            <person name="Banfield J.F."/>
        </authorList>
    </citation>
    <scope>NUCLEOTIDE SEQUENCE [LARGE SCALE GENOMIC DNA]</scope>
</reference>
<gene>
    <name evidence="2" type="ORF">A2690_00770</name>
</gene>
<dbReference type="EMBL" id="MFZF01000022">
    <property type="protein sequence ID" value="OGK15972.1"/>
    <property type="molecule type" value="Genomic_DNA"/>
</dbReference>
<dbReference type="PROSITE" id="PS51766">
    <property type="entry name" value="DOCKERIN"/>
    <property type="match status" value="1"/>
</dbReference>
<accession>A0A1F7GBM5</accession>
<protein>
    <recommendedName>
        <fullName evidence="1">Dockerin domain-containing protein</fullName>
    </recommendedName>
</protein>
<dbReference type="InterPro" id="IPR016134">
    <property type="entry name" value="Dockerin_dom"/>
</dbReference>
<evidence type="ECO:0000259" key="1">
    <source>
        <dbReference type="PROSITE" id="PS51766"/>
    </source>
</evidence>